<keyword evidence="1" id="KW-1133">Transmembrane helix</keyword>
<keyword evidence="1" id="KW-0812">Transmembrane</keyword>
<protein>
    <recommendedName>
        <fullName evidence="4">Small integral membrane protein</fullName>
    </recommendedName>
</protein>
<dbReference type="Proteomes" id="UP000296352">
    <property type="component" value="Chromosome"/>
</dbReference>
<dbReference type="OrthoDB" id="4426830at2"/>
<proteinExistence type="predicted"/>
<organism evidence="2 3">
    <name type="scientific">Corynebacterium endometrii</name>
    <dbReference type="NCBI Taxonomy" id="2488819"/>
    <lineage>
        <taxon>Bacteria</taxon>
        <taxon>Bacillati</taxon>
        <taxon>Actinomycetota</taxon>
        <taxon>Actinomycetes</taxon>
        <taxon>Mycobacteriales</taxon>
        <taxon>Corynebacteriaceae</taxon>
        <taxon>Corynebacterium</taxon>
    </lineage>
</organism>
<name>A0A4P7QDJ8_9CORY</name>
<evidence type="ECO:0000256" key="1">
    <source>
        <dbReference type="SAM" id="Phobius"/>
    </source>
</evidence>
<accession>A0A4P7QDJ8</accession>
<feature type="transmembrane region" description="Helical" evidence="1">
    <location>
        <begin position="26"/>
        <end position="44"/>
    </location>
</feature>
<gene>
    <name evidence="2" type="ORF">CENDO_01920</name>
</gene>
<dbReference type="RefSeq" id="WP_136140519.1">
    <property type="nucleotide sequence ID" value="NZ_CP039247.1"/>
</dbReference>
<evidence type="ECO:0000313" key="2">
    <source>
        <dbReference type="EMBL" id="QCB27682.1"/>
    </source>
</evidence>
<dbReference type="EMBL" id="CP039247">
    <property type="protein sequence ID" value="QCB27682.1"/>
    <property type="molecule type" value="Genomic_DNA"/>
</dbReference>
<keyword evidence="3" id="KW-1185">Reference proteome</keyword>
<sequence>MKNYTLLGALLGVAIAMILVLGGWKLFLTAVIFALIGAIAGAHFDGRINLVELYQTLVGKGRAS</sequence>
<dbReference type="KEGG" id="cee:CENDO_01920"/>
<keyword evidence="1" id="KW-0472">Membrane</keyword>
<dbReference type="AlphaFoldDB" id="A0A4P7QDJ8"/>
<evidence type="ECO:0008006" key="4">
    <source>
        <dbReference type="Google" id="ProtNLM"/>
    </source>
</evidence>
<evidence type="ECO:0000313" key="3">
    <source>
        <dbReference type="Proteomes" id="UP000296352"/>
    </source>
</evidence>
<reference evidence="2 3" key="1">
    <citation type="submission" date="2019-04" db="EMBL/GenBank/DDBJ databases">
        <title>Corynebacterium endometrii sp. nov., isolated from the uterus of a cow with endometritis.</title>
        <authorList>
            <person name="Ballas P."/>
            <person name="Ruckert C."/>
            <person name="Wagener K."/>
            <person name="Drillich M."/>
            <person name="Kaempfer P."/>
            <person name="Busse H.-J."/>
            <person name="Ehling-Schulz M."/>
        </authorList>
    </citation>
    <scope>NUCLEOTIDE SEQUENCE [LARGE SCALE GENOMIC DNA]</scope>
    <source>
        <strain evidence="2 3">LMM-1653</strain>
    </source>
</reference>